<evidence type="ECO:0000256" key="4">
    <source>
        <dbReference type="ARBA" id="ARBA00022705"/>
    </source>
</evidence>
<feature type="non-terminal residue" evidence="13">
    <location>
        <position position="1"/>
    </location>
</feature>
<dbReference type="FunFam" id="1.10.150.20:FF:000002">
    <property type="entry name" value="DNA polymerase I"/>
    <property type="match status" value="1"/>
</dbReference>
<dbReference type="PANTHER" id="PTHR10133">
    <property type="entry name" value="DNA POLYMERASE I"/>
    <property type="match status" value="1"/>
</dbReference>
<dbReference type="CDD" id="cd08637">
    <property type="entry name" value="DNA_pol_A_pol_I_C"/>
    <property type="match status" value="1"/>
</dbReference>
<dbReference type="Proteomes" id="UP000824041">
    <property type="component" value="Unassembled WGS sequence"/>
</dbReference>
<keyword evidence="4 11" id="KW-0235">DNA replication</keyword>
<dbReference type="FunFam" id="1.20.1060.10:FF:000001">
    <property type="entry name" value="DNA polymerase I"/>
    <property type="match status" value="1"/>
</dbReference>
<keyword evidence="3 11" id="KW-0548">Nucleotidyltransferase</keyword>
<comment type="caution">
    <text evidence="13">The sequence shown here is derived from an EMBL/GenBank/DDBJ whole genome shotgun (WGS) entry which is preliminary data.</text>
</comment>
<evidence type="ECO:0000256" key="5">
    <source>
        <dbReference type="ARBA" id="ARBA00022763"/>
    </source>
</evidence>
<accession>A0A9D2DR88</accession>
<dbReference type="EC" id="2.7.7.7" evidence="10 11"/>
<evidence type="ECO:0000256" key="8">
    <source>
        <dbReference type="ARBA" id="ARBA00023204"/>
    </source>
</evidence>
<dbReference type="Gene3D" id="1.20.1060.10">
    <property type="entry name" value="Taq DNA Polymerase, Chain T, domain 4"/>
    <property type="match status" value="1"/>
</dbReference>
<dbReference type="GO" id="GO:0006261">
    <property type="term" value="P:DNA-templated DNA replication"/>
    <property type="evidence" value="ECO:0007669"/>
    <property type="project" value="UniProtKB-UniRule"/>
</dbReference>
<comment type="subunit">
    <text evidence="11">Single-chain monomer with multiple functions.</text>
</comment>
<dbReference type="GO" id="GO:0003887">
    <property type="term" value="F:DNA-directed DNA polymerase activity"/>
    <property type="evidence" value="ECO:0007669"/>
    <property type="project" value="UniProtKB-UniRule"/>
</dbReference>
<dbReference type="Gene3D" id="3.30.70.370">
    <property type="match status" value="1"/>
</dbReference>
<dbReference type="PRINTS" id="PR00868">
    <property type="entry name" value="DNAPOLI"/>
</dbReference>
<keyword evidence="2 11" id="KW-0808">Transferase</keyword>
<dbReference type="InterPro" id="IPR002298">
    <property type="entry name" value="DNA_polymerase_A"/>
</dbReference>
<comment type="similarity">
    <text evidence="1 11">Belongs to the DNA polymerase type-A family.</text>
</comment>
<dbReference type="InterPro" id="IPR019760">
    <property type="entry name" value="DNA-dir_DNA_pol_A_CS"/>
</dbReference>
<name>A0A9D2DR88_9FIRM</name>
<protein>
    <recommendedName>
        <fullName evidence="10 11">DNA polymerase I</fullName>
        <ecNumber evidence="10 11">2.7.7.7</ecNumber>
    </recommendedName>
</protein>
<evidence type="ECO:0000256" key="7">
    <source>
        <dbReference type="ARBA" id="ARBA00023125"/>
    </source>
</evidence>
<dbReference type="InterPro" id="IPR043502">
    <property type="entry name" value="DNA/RNA_pol_sf"/>
</dbReference>
<evidence type="ECO:0000256" key="2">
    <source>
        <dbReference type="ARBA" id="ARBA00022679"/>
    </source>
</evidence>
<dbReference type="AlphaFoldDB" id="A0A9D2DR88"/>
<evidence type="ECO:0000256" key="6">
    <source>
        <dbReference type="ARBA" id="ARBA00022932"/>
    </source>
</evidence>
<dbReference type="GO" id="GO:0003677">
    <property type="term" value="F:DNA binding"/>
    <property type="evidence" value="ECO:0007669"/>
    <property type="project" value="UniProtKB-UniRule"/>
</dbReference>
<organism evidence="13 14">
    <name type="scientific">Candidatus Blautia faecigallinarum</name>
    <dbReference type="NCBI Taxonomy" id="2838488"/>
    <lineage>
        <taxon>Bacteria</taxon>
        <taxon>Bacillati</taxon>
        <taxon>Bacillota</taxon>
        <taxon>Clostridia</taxon>
        <taxon>Lachnospirales</taxon>
        <taxon>Lachnospiraceae</taxon>
        <taxon>Blautia</taxon>
    </lineage>
</organism>
<dbReference type="NCBIfam" id="TIGR00593">
    <property type="entry name" value="pola"/>
    <property type="match status" value="1"/>
</dbReference>
<dbReference type="PANTHER" id="PTHR10133:SF27">
    <property type="entry name" value="DNA POLYMERASE NU"/>
    <property type="match status" value="1"/>
</dbReference>
<dbReference type="SUPFAM" id="SSF53098">
    <property type="entry name" value="Ribonuclease H-like"/>
    <property type="match status" value="1"/>
</dbReference>
<evidence type="ECO:0000256" key="11">
    <source>
        <dbReference type="RuleBase" id="RU004460"/>
    </source>
</evidence>
<evidence type="ECO:0000313" key="13">
    <source>
        <dbReference type="EMBL" id="HIZ21514.1"/>
    </source>
</evidence>
<dbReference type="InterPro" id="IPR012337">
    <property type="entry name" value="RNaseH-like_sf"/>
</dbReference>
<dbReference type="GO" id="GO:0006302">
    <property type="term" value="P:double-strand break repair"/>
    <property type="evidence" value="ECO:0007669"/>
    <property type="project" value="TreeGrafter"/>
</dbReference>
<evidence type="ECO:0000313" key="14">
    <source>
        <dbReference type="Proteomes" id="UP000824041"/>
    </source>
</evidence>
<keyword evidence="7 11" id="KW-0238">DNA-binding</keyword>
<dbReference type="SMART" id="SM00482">
    <property type="entry name" value="POLAc"/>
    <property type="match status" value="1"/>
</dbReference>
<reference evidence="13" key="1">
    <citation type="journal article" date="2021" name="PeerJ">
        <title>Extensive microbial diversity within the chicken gut microbiome revealed by metagenomics and culture.</title>
        <authorList>
            <person name="Gilroy R."/>
            <person name="Ravi A."/>
            <person name="Getino M."/>
            <person name="Pursley I."/>
            <person name="Horton D.L."/>
            <person name="Alikhan N.F."/>
            <person name="Baker D."/>
            <person name="Gharbi K."/>
            <person name="Hall N."/>
            <person name="Watson M."/>
            <person name="Adriaenssens E.M."/>
            <person name="Foster-Nyarko E."/>
            <person name="Jarju S."/>
            <person name="Secka A."/>
            <person name="Antonio M."/>
            <person name="Oren A."/>
            <person name="Chaudhuri R.R."/>
            <person name="La Ragione R."/>
            <person name="Hildebrand F."/>
            <person name="Pallen M.J."/>
        </authorList>
    </citation>
    <scope>NUCLEOTIDE SEQUENCE</scope>
    <source>
        <strain evidence="13">14324</strain>
    </source>
</reference>
<keyword evidence="8 11" id="KW-0234">DNA repair</keyword>
<keyword evidence="5 11" id="KW-0227">DNA damage</keyword>
<evidence type="ECO:0000259" key="12">
    <source>
        <dbReference type="SMART" id="SM00482"/>
    </source>
</evidence>
<dbReference type="Gene3D" id="3.30.420.10">
    <property type="entry name" value="Ribonuclease H-like superfamily/Ribonuclease H"/>
    <property type="match status" value="1"/>
</dbReference>
<keyword evidence="6 11" id="KW-0239">DNA-directed DNA polymerase</keyword>
<dbReference type="PROSITE" id="PS00447">
    <property type="entry name" value="DNA_POLYMERASE_A"/>
    <property type="match status" value="1"/>
</dbReference>
<reference evidence="13" key="2">
    <citation type="submission" date="2021-04" db="EMBL/GenBank/DDBJ databases">
        <authorList>
            <person name="Gilroy R."/>
        </authorList>
    </citation>
    <scope>NUCLEOTIDE SEQUENCE</scope>
    <source>
        <strain evidence="13">14324</strain>
    </source>
</reference>
<dbReference type="Gene3D" id="1.10.150.20">
    <property type="entry name" value="5' to 3' exonuclease, C-terminal subdomain"/>
    <property type="match status" value="1"/>
</dbReference>
<gene>
    <name evidence="11 13" type="primary">polA</name>
    <name evidence="13" type="ORF">IAA21_01780</name>
</gene>
<dbReference type="SUPFAM" id="SSF56672">
    <property type="entry name" value="DNA/RNA polymerases"/>
    <property type="match status" value="1"/>
</dbReference>
<dbReference type="EMBL" id="DXBU01000022">
    <property type="protein sequence ID" value="HIZ21514.1"/>
    <property type="molecule type" value="Genomic_DNA"/>
</dbReference>
<dbReference type="InterPro" id="IPR018320">
    <property type="entry name" value="DNA_polymerase_1"/>
</dbReference>
<dbReference type="InterPro" id="IPR036397">
    <property type="entry name" value="RNaseH_sf"/>
</dbReference>
<dbReference type="Pfam" id="PF00476">
    <property type="entry name" value="DNA_pol_A"/>
    <property type="match status" value="1"/>
</dbReference>
<evidence type="ECO:0000256" key="1">
    <source>
        <dbReference type="ARBA" id="ARBA00007705"/>
    </source>
</evidence>
<evidence type="ECO:0000256" key="3">
    <source>
        <dbReference type="ARBA" id="ARBA00022695"/>
    </source>
</evidence>
<sequence>AEGFLSEAYLEEKLLRLSEKTTICAMDIKALLKHVPMEDTASVFDAGVGAYLLNPLKSSYTFDDAAKEYLGGVLFPARESLLGKASLRKAWEEGQEGLKTLACYEAYTARQCREPILKKLLETGMEKVYYEIELPLVFTLDSMEKWGIRVKGEELKEYGEKLTVRIRELEGLIYKQAGEEFNINSPKQLGVILFEKMGIPGGKKTKTGYSTAADILEKLAPEQPIVKDILEYRQLTKLKSTYADGLGSVIEEDGRIHSTFNQTITATGRISSTEPNLQNIPVRMELGRLIRKVFVPEEGFVFLDADYSQIELRVLAHMSGDEKLIQAYKEAQDIHRLTASQVFHVPFEEVTPLMRRNAKAVNFGIVYGISSFGLSQDLSITRKEAAEYIEKYFETYPKIKSFLDRMVEEGKEKGYAVTMFGRRRPIPELKSSNFMQRSFGERAAMNSPIQGTAADIIKIAMNRVRSRMKEDGLCSRLVLQVHDELLIETKIEEKEQVARILKEEMTGAARLAVELAVDMHEGSSWYEAK</sequence>
<dbReference type="InterPro" id="IPR001098">
    <property type="entry name" value="DNA-dir_DNA_pol_A_palm_dom"/>
</dbReference>
<evidence type="ECO:0000256" key="9">
    <source>
        <dbReference type="ARBA" id="ARBA00049244"/>
    </source>
</evidence>
<evidence type="ECO:0000256" key="10">
    <source>
        <dbReference type="NCBIfam" id="TIGR00593"/>
    </source>
</evidence>
<feature type="domain" description="DNA-directed DNA polymerase family A palm" evidence="12">
    <location>
        <begin position="287"/>
        <end position="493"/>
    </location>
</feature>
<dbReference type="CDD" id="cd06140">
    <property type="entry name" value="DNA_polA_I_Bacillus_like_exo"/>
    <property type="match status" value="1"/>
</dbReference>
<comment type="catalytic activity">
    <reaction evidence="9 11">
        <text>DNA(n) + a 2'-deoxyribonucleoside 5'-triphosphate = DNA(n+1) + diphosphate</text>
        <dbReference type="Rhea" id="RHEA:22508"/>
        <dbReference type="Rhea" id="RHEA-COMP:17339"/>
        <dbReference type="Rhea" id="RHEA-COMP:17340"/>
        <dbReference type="ChEBI" id="CHEBI:33019"/>
        <dbReference type="ChEBI" id="CHEBI:61560"/>
        <dbReference type="ChEBI" id="CHEBI:173112"/>
        <dbReference type="EC" id="2.7.7.7"/>
    </reaction>
</comment>
<proteinExistence type="inferred from homology"/>